<protein>
    <submittedName>
        <fullName evidence="2">RagB/SusD family nutrient uptake outer membrane protein</fullName>
    </submittedName>
</protein>
<dbReference type="SUPFAM" id="SSF48452">
    <property type="entry name" value="TPR-like"/>
    <property type="match status" value="1"/>
</dbReference>
<gene>
    <name evidence="2" type="ORF">EZS27_030633</name>
</gene>
<reference evidence="2" key="1">
    <citation type="submission" date="2019-03" db="EMBL/GenBank/DDBJ databases">
        <title>Single cell metagenomics reveals metabolic interactions within the superorganism composed of flagellate Streblomastix strix and complex community of Bacteroidetes bacteria on its surface.</title>
        <authorList>
            <person name="Treitli S.C."/>
            <person name="Kolisko M."/>
            <person name="Husnik F."/>
            <person name="Keeling P."/>
            <person name="Hampl V."/>
        </authorList>
    </citation>
    <scope>NUCLEOTIDE SEQUENCE</scope>
    <source>
        <strain evidence="2">STM</strain>
    </source>
</reference>
<dbReference type="InterPro" id="IPR033985">
    <property type="entry name" value="SusD-like_N"/>
</dbReference>
<dbReference type="InterPro" id="IPR011990">
    <property type="entry name" value="TPR-like_helical_dom_sf"/>
</dbReference>
<dbReference type="EMBL" id="SNRY01003866">
    <property type="protein sequence ID" value="KAA6319481.1"/>
    <property type="molecule type" value="Genomic_DNA"/>
</dbReference>
<dbReference type="Gene3D" id="1.25.40.390">
    <property type="match status" value="1"/>
</dbReference>
<dbReference type="AlphaFoldDB" id="A0A5J4QF14"/>
<feature type="domain" description="SusD-like N-terminal" evidence="1">
    <location>
        <begin position="4"/>
        <end position="96"/>
    </location>
</feature>
<evidence type="ECO:0000313" key="2">
    <source>
        <dbReference type="EMBL" id="KAA6319481.1"/>
    </source>
</evidence>
<evidence type="ECO:0000259" key="1">
    <source>
        <dbReference type="Pfam" id="PF14322"/>
    </source>
</evidence>
<comment type="caution">
    <text evidence="2">The sequence shown here is derived from an EMBL/GenBank/DDBJ whole genome shotgun (WGS) entry which is preliminary data.</text>
</comment>
<proteinExistence type="predicted"/>
<sequence>MELNEQDPTQRDLLLGEACFIRAALNLELASYWGEIPVIDNEIINQYGLGRQPLDIVYGLIVKDLERAVGYLPNTQTDKRKVTKGAAQALLGKVYLSAPQESGFRDYAKASEFFKNVIDNSQYKLVDNFADLFDADKPNTAESIYEFQFDHVSPDQNQIQWQTGSRSLADAEKGYCYFGGYDLILPTKYCFSTVEEGGLWEEGDVRREESIRYDFTYGDYVPVVQNWFGGDELDPHIKKYEDIRTDKIKSFGIIHLYLVKLN</sequence>
<organism evidence="2">
    <name type="scientific">termite gut metagenome</name>
    <dbReference type="NCBI Taxonomy" id="433724"/>
    <lineage>
        <taxon>unclassified sequences</taxon>
        <taxon>metagenomes</taxon>
        <taxon>organismal metagenomes</taxon>
    </lineage>
</organism>
<name>A0A5J4QF14_9ZZZZ</name>
<dbReference type="Pfam" id="PF14322">
    <property type="entry name" value="SusD-like_3"/>
    <property type="match status" value="1"/>
</dbReference>
<accession>A0A5J4QF14</accession>